<evidence type="ECO:0000313" key="6">
    <source>
        <dbReference type="Proteomes" id="UP000653305"/>
    </source>
</evidence>
<dbReference type="EMBL" id="BMAC01000878">
    <property type="protein sequence ID" value="GFQ03890.1"/>
    <property type="molecule type" value="Genomic_DNA"/>
</dbReference>
<dbReference type="PANTHER" id="PTHR34224">
    <property type="entry name" value="INTERACTOR OF CONSTITUTIVE ACTIVE ROPS 2, CHLOROPLASTIC-RELATED"/>
    <property type="match status" value="1"/>
</dbReference>
<evidence type="ECO:0000256" key="2">
    <source>
        <dbReference type="ARBA" id="ARBA00023054"/>
    </source>
</evidence>
<organism evidence="5 6">
    <name type="scientific">Phtheirospermum japonicum</name>
    <dbReference type="NCBI Taxonomy" id="374723"/>
    <lineage>
        <taxon>Eukaryota</taxon>
        <taxon>Viridiplantae</taxon>
        <taxon>Streptophyta</taxon>
        <taxon>Embryophyta</taxon>
        <taxon>Tracheophyta</taxon>
        <taxon>Spermatophyta</taxon>
        <taxon>Magnoliopsida</taxon>
        <taxon>eudicotyledons</taxon>
        <taxon>Gunneridae</taxon>
        <taxon>Pentapetalae</taxon>
        <taxon>asterids</taxon>
        <taxon>lamiids</taxon>
        <taxon>Lamiales</taxon>
        <taxon>Orobanchaceae</taxon>
        <taxon>Orobanchaceae incertae sedis</taxon>
        <taxon>Phtheirospermum</taxon>
    </lineage>
</organism>
<keyword evidence="6" id="KW-1185">Reference proteome</keyword>
<evidence type="ECO:0000313" key="5">
    <source>
        <dbReference type="EMBL" id="GFQ03890.1"/>
    </source>
</evidence>
<dbReference type="InterPro" id="IPR029688">
    <property type="entry name" value="ICR"/>
</dbReference>
<dbReference type="AlphaFoldDB" id="A0A830CXY0"/>
<evidence type="ECO:0000256" key="1">
    <source>
        <dbReference type="ARBA" id="ARBA00009778"/>
    </source>
</evidence>
<dbReference type="Proteomes" id="UP000653305">
    <property type="component" value="Unassembled WGS sequence"/>
</dbReference>
<comment type="similarity">
    <text evidence="1">Belongs to the ICR family.</text>
</comment>
<feature type="region of interest" description="Disordered" evidence="4">
    <location>
        <begin position="1"/>
        <end position="74"/>
    </location>
</feature>
<sequence>RPSSLNVPPKTSPSTPRPGRKLKTPGSDSDFLSSPSPVRKTSKDKSPNVVDRRSPRSPAVEKKKPIKASEMESQLAHLQDELKNANDQLGSSESCKKKAQQEADEAKIQLASTLAELGKTQKQLNELSDSEDTRIQELRKISQERDKEWQSELEAVQKQHSMDSAALASALNEIQRLKTQVSKISESEASQAKQAESAHAEIHGLRVELTKTLELVETLRSQLSDSRESEERALEEVGRAQVELEIVKSTEERVKSENVSVMESYESLQAELEESKSKVNFLEGLVCKFQSENGLKNEASQLREALENAEKRCQDQRLEIKDANDLGKRAKMESCEREAEFEAKLNESRGDNEELKTKLIENENELKKSEIVFEELKAKLLEKEMRAQSIEEENETLKSEITKKEIEKSEEKREALMKLGYLTEEADKSSRKAERLAEQLDAAQAAGSEMEAELRRLKVQSDQWRKAAEAAAGMLSTGKNEKYVEKMGNLDYGAIGGKIGSPFSEDESVVKKNGNMLKKMGFGVLLKKGGK</sequence>
<evidence type="ECO:0000256" key="4">
    <source>
        <dbReference type="SAM" id="MobiDB-lite"/>
    </source>
</evidence>
<protein>
    <submittedName>
        <fullName evidence="5">Interactor of constitutive active rops 2 chloroplastic</fullName>
    </submittedName>
</protein>
<reference evidence="5" key="1">
    <citation type="submission" date="2020-07" db="EMBL/GenBank/DDBJ databases">
        <title>Ethylene signaling mediates host invasion by parasitic plants.</title>
        <authorList>
            <person name="Yoshida S."/>
        </authorList>
    </citation>
    <scope>NUCLEOTIDE SEQUENCE</scope>
    <source>
        <strain evidence="5">Okayama</strain>
    </source>
</reference>
<evidence type="ECO:0000256" key="3">
    <source>
        <dbReference type="SAM" id="Coils"/>
    </source>
</evidence>
<gene>
    <name evidence="5" type="ORF">PHJA_002532800</name>
</gene>
<proteinExistence type="inferred from homology"/>
<dbReference type="OrthoDB" id="1932291at2759"/>
<feature type="non-terminal residue" evidence="5">
    <location>
        <position position="531"/>
    </location>
</feature>
<name>A0A830CXY0_9LAMI</name>
<accession>A0A830CXY0</accession>
<feature type="compositionally biased region" description="Basic and acidic residues" evidence="4">
    <location>
        <begin position="41"/>
        <end position="70"/>
    </location>
</feature>
<dbReference type="PANTHER" id="PTHR34224:SF4">
    <property type="entry name" value="INTERACTOR OF CONSTITUTIVE ACTIVE ROPS 2, CHLOROPLASTIC"/>
    <property type="match status" value="1"/>
</dbReference>
<feature type="compositionally biased region" description="Polar residues" evidence="4">
    <location>
        <begin position="26"/>
        <end position="36"/>
    </location>
</feature>
<comment type="caution">
    <text evidence="5">The sequence shown here is derived from an EMBL/GenBank/DDBJ whole genome shotgun (WGS) entry which is preliminary data.</text>
</comment>
<keyword evidence="2 3" id="KW-0175">Coiled coil</keyword>
<feature type="coiled-coil region" evidence="3">
    <location>
        <begin position="216"/>
        <end position="460"/>
    </location>
</feature>